<evidence type="ECO:0000256" key="1">
    <source>
        <dbReference type="ARBA" id="ARBA00022692"/>
    </source>
</evidence>
<keyword evidence="3 4" id="KW-0472">Membrane</keyword>
<feature type="transmembrane region" description="Helical" evidence="4">
    <location>
        <begin position="269"/>
        <end position="287"/>
    </location>
</feature>
<evidence type="ECO:0000313" key="6">
    <source>
        <dbReference type="EMBL" id="OGI79396.1"/>
    </source>
</evidence>
<evidence type="ECO:0000256" key="2">
    <source>
        <dbReference type="ARBA" id="ARBA00022989"/>
    </source>
</evidence>
<feature type="transmembrane region" description="Helical" evidence="4">
    <location>
        <begin position="239"/>
        <end position="257"/>
    </location>
</feature>
<evidence type="ECO:0000259" key="5">
    <source>
        <dbReference type="PROSITE" id="PS50850"/>
    </source>
</evidence>
<feature type="transmembrane region" description="Helical" evidence="4">
    <location>
        <begin position="37"/>
        <end position="57"/>
    </location>
</feature>
<evidence type="ECO:0000313" key="7">
    <source>
        <dbReference type="Proteomes" id="UP000177052"/>
    </source>
</evidence>
<dbReference type="InterPro" id="IPR011701">
    <property type="entry name" value="MFS"/>
</dbReference>
<comment type="caution">
    <text evidence="6">The sequence shown here is derived from an EMBL/GenBank/DDBJ whole genome shotgun (WGS) entry which is preliminary data.</text>
</comment>
<organism evidence="6 7">
    <name type="scientific">Candidatus Nomurabacteria bacterium RIFCSPHIGHO2_12_FULL_37_29</name>
    <dbReference type="NCBI Taxonomy" id="1801759"/>
    <lineage>
        <taxon>Bacteria</taxon>
        <taxon>Candidatus Nomuraibacteriota</taxon>
    </lineage>
</organism>
<dbReference type="InterPro" id="IPR036259">
    <property type="entry name" value="MFS_trans_sf"/>
</dbReference>
<dbReference type="PROSITE" id="PS50850">
    <property type="entry name" value="MFS"/>
    <property type="match status" value="1"/>
</dbReference>
<proteinExistence type="predicted"/>
<dbReference type="AlphaFoldDB" id="A0A1F6WCA7"/>
<dbReference type="Gene3D" id="1.20.1250.20">
    <property type="entry name" value="MFS general substrate transporter like domains"/>
    <property type="match status" value="2"/>
</dbReference>
<dbReference type="PANTHER" id="PTHR23518">
    <property type="entry name" value="C-METHYLTRANSFERASE"/>
    <property type="match status" value="1"/>
</dbReference>
<dbReference type="GO" id="GO:0022857">
    <property type="term" value="F:transmembrane transporter activity"/>
    <property type="evidence" value="ECO:0007669"/>
    <property type="project" value="InterPro"/>
</dbReference>
<feature type="transmembrane region" description="Helical" evidence="4">
    <location>
        <begin position="293"/>
        <end position="310"/>
    </location>
</feature>
<keyword evidence="1 4" id="KW-0812">Transmembrane</keyword>
<reference evidence="6 7" key="1">
    <citation type="journal article" date="2016" name="Nat. Commun.">
        <title>Thousands of microbial genomes shed light on interconnected biogeochemical processes in an aquifer system.</title>
        <authorList>
            <person name="Anantharaman K."/>
            <person name="Brown C.T."/>
            <person name="Hug L.A."/>
            <person name="Sharon I."/>
            <person name="Castelle C.J."/>
            <person name="Probst A.J."/>
            <person name="Thomas B.C."/>
            <person name="Singh A."/>
            <person name="Wilkins M.J."/>
            <person name="Karaoz U."/>
            <person name="Brodie E.L."/>
            <person name="Williams K.H."/>
            <person name="Hubbard S.S."/>
            <person name="Banfield J.F."/>
        </authorList>
    </citation>
    <scope>NUCLEOTIDE SEQUENCE [LARGE SCALE GENOMIC DNA]</scope>
</reference>
<dbReference type="Proteomes" id="UP000177052">
    <property type="component" value="Unassembled WGS sequence"/>
</dbReference>
<keyword evidence="2 4" id="KW-1133">Transmembrane helix</keyword>
<dbReference type="EMBL" id="MFUJ01000013">
    <property type="protein sequence ID" value="OGI79396.1"/>
    <property type="molecule type" value="Genomic_DNA"/>
</dbReference>
<feature type="transmembrane region" description="Helical" evidence="4">
    <location>
        <begin position="7"/>
        <end position="25"/>
    </location>
</feature>
<feature type="transmembrane region" description="Helical" evidence="4">
    <location>
        <begin position="92"/>
        <end position="115"/>
    </location>
</feature>
<feature type="transmembrane region" description="Helical" evidence="4">
    <location>
        <begin position="127"/>
        <end position="151"/>
    </location>
</feature>
<feature type="transmembrane region" description="Helical" evidence="4">
    <location>
        <begin position="157"/>
        <end position="177"/>
    </location>
</feature>
<evidence type="ECO:0000256" key="4">
    <source>
        <dbReference type="SAM" id="Phobius"/>
    </source>
</evidence>
<dbReference type="InterPro" id="IPR020846">
    <property type="entry name" value="MFS_dom"/>
</dbReference>
<name>A0A1F6WCA7_9BACT</name>
<dbReference type="Pfam" id="PF07690">
    <property type="entry name" value="MFS_1"/>
    <property type="match status" value="2"/>
</dbReference>
<dbReference type="PANTHER" id="PTHR23518:SF2">
    <property type="entry name" value="MAJOR FACILITATOR SUPERFAMILY TRANSPORTER"/>
    <property type="match status" value="1"/>
</dbReference>
<sequence length="382" mass="43576">MKHNRKIIYLAGFLFSIPVALTAYINSSFLENYINAYYVGILYVIASMTTIFGLLGMPQVLTKIGNRSVIFLFSLILFCSLVILAFGNKNSIVIPAFILYFISLNFIVASLDIFIEDFSKNSKIGGIRGIYLSITSLAWVVAQLISGSIITKGSFQGIYLLSALFMVLVYILFVLFLRDFKDPEYKRVSISRTIKLFIRNKHISKIYLINLILKFFYAWMIIYTPIYLHEYMGFTWDKIGIIFSIMLIPFVVLDFPLGKLSDKIGEKKMLIVGFFIISISTLVIPLIKTQTFFLWTLVLLFTRVGAAIIDTMSESYFFKVVTEENADIISFFRNTFPLSFIIGPALAIPVLLLVPSFEYLFFVLGVIMLCGFLVTLRLRDVK</sequence>
<evidence type="ECO:0000256" key="3">
    <source>
        <dbReference type="ARBA" id="ARBA00023136"/>
    </source>
</evidence>
<accession>A0A1F6WCA7</accession>
<gene>
    <name evidence="6" type="ORF">A3F19_01625</name>
</gene>
<feature type="transmembrane region" description="Helical" evidence="4">
    <location>
        <begin position="69"/>
        <end position="86"/>
    </location>
</feature>
<feature type="transmembrane region" description="Helical" evidence="4">
    <location>
        <begin position="359"/>
        <end position="378"/>
    </location>
</feature>
<feature type="domain" description="Major facilitator superfamily (MFS) profile" evidence="5">
    <location>
        <begin position="4"/>
        <end position="382"/>
    </location>
</feature>
<dbReference type="SUPFAM" id="SSF103473">
    <property type="entry name" value="MFS general substrate transporter"/>
    <property type="match status" value="1"/>
</dbReference>
<feature type="transmembrane region" description="Helical" evidence="4">
    <location>
        <begin position="331"/>
        <end position="353"/>
    </location>
</feature>
<feature type="transmembrane region" description="Helical" evidence="4">
    <location>
        <begin position="206"/>
        <end position="227"/>
    </location>
</feature>
<protein>
    <recommendedName>
        <fullName evidence="5">Major facilitator superfamily (MFS) profile domain-containing protein</fullName>
    </recommendedName>
</protein>